<sequence>MAILYPSGRFVLHTPVRLLPCPLLVPFSARLSPNRSALLRLSAPTPPKYYLDLSVRLSTNQLETKERLSSDLIIYELSSSPDLPFLLSPRPAIH</sequence>
<name>A0A3S5B3U3_9PLAT</name>
<dbReference type="Proteomes" id="UP000784294">
    <property type="component" value="Unassembled WGS sequence"/>
</dbReference>
<proteinExistence type="predicted"/>
<organism evidence="1 2">
    <name type="scientific">Protopolystoma xenopodis</name>
    <dbReference type="NCBI Taxonomy" id="117903"/>
    <lineage>
        <taxon>Eukaryota</taxon>
        <taxon>Metazoa</taxon>
        <taxon>Spiralia</taxon>
        <taxon>Lophotrochozoa</taxon>
        <taxon>Platyhelminthes</taxon>
        <taxon>Monogenea</taxon>
        <taxon>Polyopisthocotylea</taxon>
        <taxon>Polystomatidea</taxon>
        <taxon>Polystomatidae</taxon>
        <taxon>Protopolystoma</taxon>
    </lineage>
</organism>
<accession>A0A3S5B3U3</accession>
<reference evidence="1" key="1">
    <citation type="submission" date="2018-11" db="EMBL/GenBank/DDBJ databases">
        <authorList>
            <consortium name="Pathogen Informatics"/>
        </authorList>
    </citation>
    <scope>NUCLEOTIDE SEQUENCE</scope>
</reference>
<evidence type="ECO:0000313" key="2">
    <source>
        <dbReference type="Proteomes" id="UP000784294"/>
    </source>
</evidence>
<gene>
    <name evidence="1" type="ORF">PXEA_LOCUS33015</name>
</gene>
<evidence type="ECO:0000313" key="1">
    <source>
        <dbReference type="EMBL" id="VEL39575.1"/>
    </source>
</evidence>
<protein>
    <submittedName>
        <fullName evidence="1">Uncharacterized protein</fullName>
    </submittedName>
</protein>
<dbReference type="AlphaFoldDB" id="A0A3S5B3U3"/>
<keyword evidence="2" id="KW-1185">Reference proteome</keyword>
<comment type="caution">
    <text evidence="1">The sequence shown here is derived from an EMBL/GenBank/DDBJ whole genome shotgun (WGS) entry which is preliminary data.</text>
</comment>
<dbReference type="EMBL" id="CAAALY010261714">
    <property type="protein sequence ID" value="VEL39575.1"/>
    <property type="molecule type" value="Genomic_DNA"/>
</dbReference>